<dbReference type="Gene3D" id="1.10.10.10">
    <property type="entry name" value="Winged helix-like DNA-binding domain superfamily/Winged helix DNA-binding domain"/>
    <property type="match status" value="1"/>
</dbReference>
<dbReference type="OrthoDB" id="9790442at2"/>
<evidence type="ECO:0000256" key="5">
    <source>
        <dbReference type="ARBA" id="ARBA00023125"/>
    </source>
</evidence>
<dbReference type="PANTHER" id="PTHR48111">
    <property type="entry name" value="REGULATOR OF RPOS"/>
    <property type="match status" value="1"/>
</dbReference>
<dbReference type="GO" id="GO:0006355">
    <property type="term" value="P:regulation of DNA-templated transcription"/>
    <property type="evidence" value="ECO:0007669"/>
    <property type="project" value="InterPro"/>
</dbReference>
<name>A0A073K084_9BACI</name>
<dbReference type="InterPro" id="IPR036388">
    <property type="entry name" value="WH-like_DNA-bd_sf"/>
</dbReference>
<dbReference type="Gene3D" id="3.40.50.2300">
    <property type="match status" value="1"/>
</dbReference>
<organism evidence="11 12">
    <name type="scientific">Bacillus manliponensis</name>
    <dbReference type="NCBI Taxonomy" id="574376"/>
    <lineage>
        <taxon>Bacteria</taxon>
        <taxon>Bacillati</taxon>
        <taxon>Bacillota</taxon>
        <taxon>Bacilli</taxon>
        <taxon>Bacillales</taxon>
        <taxon>Bacillaceae</taxon>
        <taxon>Bacillus</taxon>
        <taxon>Bacillus cereus group</taxon>
    </lineage>
</organism>
<feature type="modified residue" description="4-aspartylphosphate" evidence="7">
    <location>
        <position position="54"/>
    </location>
</feature>
<sequence length="232" mass="26848">MKKQSILIVDDDQDIVQFIKLHLTQEGYEVFTAYDGVEALEIMDIEHVQLVILDIMMPVIDGFEVCRRIRVKYNIPIILLSAKSTDVDKVIGLSTGADDYIVKPFSTIELVARVKSQIRRYIYLNESKEVPLRNVIRVQGLEIDEESRIVTLYGNEVKLTKTEYDILYIMAKNCNRVFTLEEIFESVWKEEAYESNNTVMVHLARLRKKIESNSHGEKIIQNVWGVGYKIEG</sequence>
<comment type="subcellular location">
    <subcellularLocation>
        <location evidence="1">Cytoplasm</location>
    </subcellularLocation>
</comment>
<evidence type="ECO:0000256" key="2">
    <source>
        <dbReference type="ARBA" id="ARBA00022553"/>
    </source>
</evidence>
<dbReference type="Gene3D" id="6.10.250.690">
    <property type="match status" value="1"/>
</dbReference>
<dbReference type="RefSeq" id="WP_034637992.1">
    <property type="nucleotide sequence ID" value="NZ_CBCSJC010000010.1"/>
</dbReference>
<keyword evidence="4" id="KW-0805">Transcription regulation</keyword>
<keyword evidence="2 7" id="KW-0597">Phosphoprotein</keyword>
<keyword evidence="12" id="KW-1185">Reference proteome</keyword>
<dbReference type="Pfam" id="PF00072">
    <property type="entry name" value="Response_reg"/>
    <property type="match status" value="1"/>
</dbReference>
<evidence type="ECO:0000256" key="4">
    <source>
        <dbReference type="ARBA" id="ARBA00023015"/>
    </source>
</evidence>
<dbReference type="InterPro" id="IPR001867">
    <property type="entry name" value="OmpR/PhoB-type_DNA-bd"/>
</dbReference>
<dbReference type="SUPFAM" id="SSF52172">
    <property type="entry name" value="CheY-like"/>
    <property type="match status" value="1"/>
</dbReference>
<evidence type="ECO:0000259" key="10">
    <source>
        <dbReference type="PROSITE" id="PS51755"/>
    </source>
</evidence>
<evidence type="ECO:0000256" key="6">
    <source>
        <dbReference type="ARBA" id="ARBA00023163"/>
    </source>
</evidence>
<evidence type="ECO:0000256" key="3">
    <source>
        <dbReference type="ARBA" id="ARBA00023012"/>
    </source>
</evidence>
<feature type="domain" description="OmpR/PhoB-type" evidence="10">
    <location>
        <begin position="133"/>
        <end position="232"/>
    </location>
</feature>
<evidence type="ECO:0000256" key="8">
    <source>
        <dbReference type="PROSITE-ProRule" id="PRU01091"/>
    </source>
</evidence>
<feature type="DNA-binding region" description="OmpR/PhoB-type" evidence="8">
    <location>
        <begin position="133"/>
        <end position="232"/>
    </location>
</feature>
<dbReference type="GO" id="GO:0005829">
    <property type="term" value="C:cytosol"/>
    <property type="evidence" value="ECO:0007669"/>
    <property type="project" value="TreeGrafter"/>
</dbReference>
<dbReference type="PANTHER" id="PTHR48111:SF2">
    <property type="entry name" value="RESPONSE REGULATOR SAER"/>
    <property type="match status" value="1"/>
</dbReference>
<dbReference type="InterPro" id="IPR001789">
    <property type="entry name" value="Sig_transdc_resp-reg_receiver"/>
</dbReference>
<dbReference type="Pfam" id="PF00486">
    <property type="entry name" value="Trans_reg_C"/>
    <property type="match status" value="1"/>
</dbReference>
<dbReference type="FunFam" id="1.10.10.10:FF:000018">
    <property type="entry name" value="DNA-binding response regulator ResD"/>
    <property type="match status" value="1"/>
</dbReference>
<keyword evidence="6" id="KW-0804">Transcription</keyword>
<dbReference type="InterPro" id="IPR039420">
    <property type="entry name" value="WalR-like"/>
</dbReference>
<dbReference type="PROSITE" id="PS51755">
    <property type="entry name" value="OMPR_PHOB"/>
    <property type="match status" value="1"/>
</dbReference>
<dbReference type="AlphaFoldDB" id="A0A073K084"/>
<evidence type="ECO:0000256" key="7">
    <source>
        <dbReference type="PROSITE-ProRule" id="PRU00169"/>
    </source>
</evidence>
<keyword evidence="3" id="KW-0902">Two-component regulatory system</keyword>
<evidence type="ECO:0000313" key="11">
    <source>
        <dbReference type="EMBL" id="KEK19862.1"/>
    </source>
</evidence>
<dbReference type="GO" id="GO:0000156">
    <property type="term" value="F:phosphorelay response regulator activity"/>
    <property type="evidence" value="ECO:0007669"/>
    <property type="project" value="TreeGrafter"/>
</dbReference>
<feature type="domain" description="Response regulatory" evidence="9">
    <location>
        <begin position="5"/>
        <end position="118"/>
    </location>
</feature>
<accession>A0A073K084</accession>
<dbReference type="FunFam" id="3.40.50.2300:FF:000001">
    <property type="entry name" value="DNA-binding response regulator PhoB"/>
    <property type="match status" value="1"/>
</dbReference>
<dbReference type="SMART" id="SM00862">
    <property type="entry name" value="Trans_reg_C"/>
    <property type="match status" value="1"/>
</dbReference>
<evidence type="ECO:0000259" key="9">
    <source>
        <dbReference type="PROSITE" id="PS50110"/>
    </source>
</evidence>
<gene>
    <name evidence="11" type="ORF">BAMA_18990</name>
</gene>
<dbReference type="STRING" id="574376.BAMA_18990"/>
<evidence type="ECO:0000256" key="1">
    <source>
        <dbReference type="ARBA" id="ARBA00004496"/>
    </source>
</evidence>
<comment type="caution">
    <text evidence="11">The sequence shown here is derived from an EMBL/GenBank/DDBJ whole genome shotgun (WGS) entry which is preliminary data.</text>
</comment>
<dbReference type="SMART" id="SM00448">
    <property type="entry name" value="REC"/>
    <property type="match status" value="1"/>
</dbReference>
<dbReference type="InterPro" id="IPR011006">
    <property type="entry name" value="CheY-like_superfamily"/>
</dbReference>
<dbReference type="EMBL" id="JOTN01000005">
    <property type="protein sequence ID" value="KEK19862.1"/>
    <property type="molecule type" value="Genomic_DNA"/>
</dbReference>
<proteinExistence type="predicted"/>
<dbReference type="PROSITE" id="PS50110">
    <property type="entry name" value="RESPONSE_REGULATORY"/>
    <property type="match status" value="1"/>
</dbReference>
<reference evidence="11 12" key="1">
    <citation type="submission" date="2014-06" db="EMBL/GenBank/DDBJ databases">
        <title>Draft genome sequence of Bacillus manliponensis JCM 15802 (MCCC 1A00708).</title>
        <authorList>
            <person name="Lai Q."/>
            <person name="Liu Y."/>
            <person name="Shao Z."/>
        </authorList>
    </citation>
    <scope>NUCLEOTIDE SEQUENCE [LARGE SCALE GENOMIC DNA]</scope>
    <source>
        <strain evidence="11 12">JCM 15802</strain>
    </source>
</reference>
<protein>
    <submittedName>
        <fullName evidence="11">PhoB family transcriptional regulator</fullName>
    </submittedName>
</protein>
<dbReference type="CDD" id="cd00383">
    <property type="entry name" value="trans_reg_C"/>
    <property type="match status" value="1"/>
</dbReference>
<dbReference type="GO" id="GO:0032993">
    <property type="term" value="C:protein-DNA complex"/>
    <property type="evidence" value="ECO:0007669"/>
    <property type="project" value="TreeGrafter"/>
</dbReference>
<keyword evidence="5 8" id="KW-0238">DNA-binding</keyword>
<dbReference type="eggNOG" id="COG0745">
    <property type="taxonomic scope" value="Bacteria"/>
</dbReference>
<evidence type="ECO:0000313" key="12">
    <source>
        <dbReference type="Proteomes" id="UP000027822"/>
    </source>
</evidence>
<dbReference type="Proteomes" id="UP000027822">
    <property type="component" value="Unassembled WGS sequence"/>
</dbReference>
<dbReference type="GO" id="GO:0000976">
    <property type="term" value="F:transcription cis-regulatory region binding"/>
    <property type="evidence" value="ECO:0007669"/>
    <property type="project" value="TreeGrafter"/>
</dbReference>